<dbReference type="EMBL" id="CAICTM010000116">
    <property type="protein sequence ID" value="CAB9501758.1"/>
    <property type="molecule type" value="Genomic_DNA"/>
</dbReference>
<keyword evidence="2" id="KW-0812">Transmembrane</keyword>
<reference evidence="3" key="1">
    <citation type="submission" date="2020-06" db="EMBL/GenBank/DDBJ databases">
        <authorList>
            <consortium name="Plant Systems Biology data submission"/>
        </authorList>
    </citation>
    <scope>NUCLEOTIDE SEQUENCE</scope>
    <source>
        <strain evidence="3">D6</strain>
    </source>
</reference>
<feature type="region of interest" description="Disordered" evidence="1">
    <location>
        <begin position="1"/>
        <end position="24"/>
    </location>
</feature>
<feature type="region of interest" description="Disordered" evidence="1">
    <location>
        <begin position="60"/>
        <end position="144"/>
    </location>
</feature>
<accession>A0A9N8H4L1</accession>
<feature type="region of interest" description="Disordered" evidence="1">
    <location>
        <begin position="313"/>
        <end position="337"/>
    </location>
</feature>
<dbReference type="Proteomes" id="UP001153069">
    <property type="component" value="Unassembled WGS sequence"/>
</dbReference>
<evidence type="ECO:0000256" key="2">
    <source>
        <dbReference type="SAM" id="Phobius"/>
    </source>
</evidence>
<proteinExistence type="predicted"/>
<organism evidence="3 4">
    <name type="scientific">Seminavis robusta</name>
    <dbReference type="NCBI Taxonomy" id="568900"/>
    <lineage>
        <taxon>Eukaryota</taxon>
        <taxon>Sar</taxon>
        <taxon>Stramenopiles</taxon>
        <taxon>Ochrophyta</taxon>
        <taxon>Bacillariophyta</taxon>
        <taxon>Bacillariophyceae</taxon>
        <taxon>Bacillariophycidae</taxon>
        <taxon>Naviculales</taxon>
        <taxon>Naviculaceae</taxon>
        <taxon>Seminavis</taxon>
    </lineage>
</organism>
<feature type="transmembrane region" description="Helical" evidence="2">
    <location>
        <begin position="346"/>
        <end position="370"/>
    </location>
</feature>
<evidence type="ECO:0000256" key="1">
    <source>
        <dbReference type="SAM" id="MobiDB-lite"/>
    </source>
</evidence>
<keyword evidence="2" id="KW-1133">Transmembrane helix</keyword>
<feature type="compositionally biased region" description="Polar residues" evidence="1">
    <location>
        <begin position="515"/>
        <end position="525"/>
    </location>
</feature>
<keyword evidence="4" id="KW-1185">Reference proteome</keyword>
<protein>
    <submittedName>
        <fullName evidence="3">Uncharacterized protein</fullName>
    </submittedName>
</protein>
<feature type="compositionally biased region" description="Low complexity" evidence="1">
    <location>
        <begin position="9"/>
        <end position="24"/>
    </location>
</feature>
<feature type="compositionally biased region" description="Basic and acidic residues" evidence="1">
    <location>
        <begin position="60"/>
        <end position="81"/>
    </location>
</feature>
<feature type="compositionally biased region" description="Low complexity" evidence="1">
    <location>
        <begin position="85"/>
        <end position="95"/>
    </location>
</feature>
<feature type="region of interest" description="Disordered" evidence="1">
    <location>
        <begin position="384"/>
        <end position="436"/>
    </location>
</feature>
<feature type="compositionally biased region" description="Low complexity" evidence="1">
    <location>
        <begin position="314"/>
        <end position="332"/>
    </location>
</feature>
<evidence type="ECO:0000313" key="3">
    <source>
        <dbReference type="EMBL" id="CAB9501758.1"/>
    </source>
</evidence>
<feature type="compositionally biased region" description="Low complexity" evidence="1">
    <location>
        <begin position="134"/>
        <end position="143"/>
    </location>
</feature>
<comment type="caution">
    <text evidence="3">The sequence shown here is derived from an EMBL/GenBank/DDBJ whole genome shotgun (WGS) entry which is preliminary data.</text>
</comment>
<evidence type="ECO:0000313" key="4">
    <source>
        <dbReference type="Proteomes" id="UP001153069"/>
    </source>
</evidence>
<keyword evidence="2" id="KW-0472">Membrane</keyword>
<dbReference type="AlphaFoldDB" id="A0A9N8H4L1"/>
<feature type="region of interest" description="Disordered" evidence="1">
    <location>
        <begin position="514"/>
        <end position="538"/>
    </location>
</feature>
<name>A0A9N8H4L1_9STRA</name>
<dbReference type="OrthoDB" id="49321at2759"/>
<sequence length="538" mass="58961">MEVSQWLRGGTSSTSTSISLESTSAAAAAVGSTIIYSSSEAVMKGNRRLGVEEEPMMRRIMENDNNKNNQRNDDKDDKKEEDPNENPAATVQVENAVEEEVEPEATMNSNEPTEEPLAETQKPEDPTEQQPDDATATATTTITSPQGETRIDLVRLVPFDVKLSLASYDERFFNSFALTDVVTEWMDESLTAQIQRMELGLSPEFDSVILEERSVQQLQPAAASTATTRTIHDGDNRRQRLLEQTTDGATTIASYEGVTLWKHTGPDQEIMTPTLLEDIQRQVLLQDDRLLQLLQESPAQGLGQTVMDVRAYINPNPNSNTQTQTPTTQSNNVAPQKSTSNANLELIIVVAIVVACMAFAFLVFSLFWAWRFDQQRRDQVYRVNTSAASSGAEKRKVKSPTGSGGGTDDSEYEDNDERSSPANMNVVVTPRNEDDDTALEYPASVANPTTGIYPESVVSEDISTSLSAYYRSGMGSRPLYTSSRGMGNGEFNDQASFSSMESYGYSLDGYAPSLGGNTYSNNTAAQPAVTPTEEDKKA</sequence>
<gene>
    <name evidence="3" type="ORF">SEMRO_117_G057510.1</name>
</gene>